<dbReference type="Pfam" id="PF08883">
    <property type="entry name" value="DOPA_dioxygen"/>
    <property type="match status" value="1"/>
</dbReference>
<evidence type="ECO:0000313" key="1">
    <source>
        <dbReference type="EMBL" id="MDG5976273.1"/>
    </source>
</evidence>
<name>A0A9X4P4Q8_9BURK</name>
<accession>A0A9X4P4Q8</accession>
<dbReference type="Proteomes" id="UP001152876">
    <property type="component" value="Unassembled WGS sequence"/>
</dbReference>
<protein>
    <submittedName>
        <fullName evidence="1">Dopa 4,5-dioxygenase</fullName>
    </submittedName>
</protein>
<dbReference type="Gene3D" id="3.30.70.1240">
    <property type="entry name" value="DOPA-like domains"/>
    <property type="match status" value="1"/>
</dbReference>
<dbReference type="SUPFAM" id="SSF143410">
    <property type="entry name" value="DOPA-like"/>
    <property type="match status" value="1"/>
</dbReference>
<evidence type="ECO:0000313" key="2">
    <source>
        <dbReference type="Proteomes" id="UP001152876"/>
    </source>
</evidence>
<organism evidence="1 2">
    <name type="scientific">Hydrogenophaga taeniospiralis CCUG 15921</name>
    <dbReference type="NCBI Taxonomy" id="1281780"/>
    <lineage>
        <taxon>Bacteria</taxon>
        <taxon>Pseudomonadati</taxon>
        <taxon>Pseudomonadota</taxon>
        <taxon>Betaproteobacteria</taxon>
        <taxon>Burkholderiales</taxon>
        <taxon>Comamonadaceae</taxon>
        <taxon>Hydrogenophaga</taxon>
    </lineage>
</organism>
<dbReference type="InterPro" id="IPR014980">
    <property type="entry name" value="DOPA_dioxygen"/>
</dbReference>
<proteinExistence type="predicted"/>
<comment type="caution">
    <text evidence="1">The sequence shown here is derived from an EMBL/GenBank/DDBJ whole genome shotgun (WGS) entry which is preliminary data.</text>
</comment>
<dbReference type="AlphaFoldDB" id="A0A9X4P4Q8"/>
<sequence length="148" mass="16329">MRCSGHRAGHRRALKSAIIICMTQAPASTPPAPTIHGWHAHVYFNADTLAQARALCEAAAARFPLKMGRVHEQPVGPHPDWSCQLAFKAALFADVIPWLTLNRAGLVIFIHPITGNDLVDHRDRALWMGAVRPLDLSVLPERSVTYDL</sequence>
<dbReference type="PANTHER" id="PTHR36423">
    <property type="entry name" value="AFR070WP"/>
    <property type="match status" value="1"/>
</dbReference>
<dbReference type="InterPro" id="IPR023389">
    <property type="entry name" value="DOPA-like_sf"/>
</dbReference>
<reference evidence="1" key="1">
    <citation type="submission" date="2013-01" db="EMBL/GenBank/DDBJ databases">
        <title>Genome draft of Hydrogenophaga taeniospiralis 2K1.</title>
        <authorList>
            <person name="Gomila M."/>
            <person name="Lalucat J."/>
        </authorList>
    </citation>
    <scope>NUCLEOTIDE SEQUENCE</scope>
    <source>
        <strain evidence="1">CCUG 15921</strain>
    </source>
</reference>
<dbReference type="EMBL" id="AOGK01000011">
    <property type="protein sequence ID" value="MDG5976273.1"/>
    <property type="molecule type" value="Genomic_DNA"/>
</dbReference>
<dbReference type="PANTHER" id="PTHR36423:SF2">
    <property type="entry name" value="AFR070WP"/>
    <property type="match status" value="1"/>
</dbReference>
<gene>
    <name evidence="1" type="ORF">H010_13496</name>
</gene>
<keyword evidence="2" id="KW-1185">Reference proteome</keyword>